<evidence type="ECO:0000313" key="1">
    <source>
        <dbReference type="EMBL" id="KAK1865412.1"/>
    </source>
</evidence>
<accession>A0ACC3C5H9</accession>
<sequence length="191" mass="18609">MRAPTPPAFVATTGSGLAGRFHPPTAAASVRRHRPRRPAAAAAGRIMATAGSSSGGGGGTADADAILVVEIGTGVDLHGQDATVAAVRACKDALTCTSLPGLARLLPRGDFSTMRVGVTVGVPPAYAAGVDTAAVAAVFPYGTVTVEVVDGGLATPSGVVLPDQRDGPGDDTAVVVVAAVHVRGPAAAGGE</sequence>
<dbReference type="EMBL" id="CM020619">
    <property type="protein sequence ID" value="KAK1865412.1"/>
    <property type="molecule type" value="Genomic_DNA"/>
</dbReference>
<comment type="caution">
    <text evidence="1">The sequence shown here is derived from an EMBL/GenBank/DDBJ whole genome shotgun (WGS) entry which is preliminary data.</text>
</comment>
<organism evidence="1 2">
    <name type="scientific">Pyropia yezoensis</name>
    <name type="common">Susabi-nori</name>
    <name type="synonym">Porphyra yezoensis</name>
    <dbReference type="NCBI Taxonomy" id="2788"/>
    <lineage>
        <taxon>Eukaryota</taxon>
        <taxon>Rhodophyta</taxon>
        <taxon>Bangiophyceae</taxon>
        <taxon>Bangiales</taxon>
        <taxon>Bangiaceae</taxon>
        <taxon>Pyropia</taxon>
    </lineage>
</organism>
<keyword evidence="2" id="KW-1185">Reference proteome</keyword>
<dbReference type="Proteomes" id="UP000798662">
    <property type="component" value="Chromosome 2"/>
</dbReference>
<reference evidence="1" key="1">
    <citation type="submission" date="2019-11" db="EMBL/GenBank/DDBJ databases">
        <title>Nori genome reveals adaptations in red seaweeds to the harsh intertidal environment.</title>
        <authorList>
            <person name="Wang D."/>
            <person name="Mao Y."/>
        </authorList>
    </citation>
    <scope>NUCLEOTIDE SEQUENCE</scope>
    <source>
        <tissue evidence="1">Gametophyte</tissue>
    </source>
</reference>
<evidence type="ECO:0000313" key="2">
    <source>
        <dbReference type="Proteomes" id="UP000798662"/>
    </source>
</evidence>
<protein>
    <submittedName>
        <fullName evidence="1">Uncharacterized protein</fullName>
    </submittedName>
</protein>
<name>A0ACC3C5H9_PYRYE</name>
<gene>
    <name evidence="1" type="ORF">I4F81_007943</name>
</gene>
<proteinExistence type="predicted"/>